<dbReference type="AlphaFoldDB" id="A0A3E4KZ47"/>
<reference evidence="5 6" key="1">
    <citation type="submission" date="2018-08" db="EMBL/GenBank/DDBJ databases">
        <title>A genome reference for cultivated species of the human gut microbiota.</title>
        <authorList>
            <person name="Zou Y."/>
            <person name="Xue W."/>
            <person name="Luo G."/>
        </authorList>
    </citation>
    <scope>NUCLEOTIDE SEQUENCE [LARGE SCALE GENOMIC DNA]</scope>
    <source>
        <strain evidence="5 6">AF19-10AC</strain>
    </source>
</reference>
<keyword evidence="3" id="KW-0233">DNA recombination</keyword>
<sequence length="343" mass="39268">MSTENEEKDVGATMELSPYMLAVIEQLKCEQKYAAAHGYLCALHSFQDFAGGREVPLPMNEVFRPERLKAYEEWLMQKKARPLKPNSVTCYMSSLRAVYNRWMPAGTPGHDAKMFADVHTRVVSQTKRALRGWQMEKVLAGGRTGNPIAKPADRLHITGQAALDYFRLMFLCRGMPFIDLAHLRKRDLQGRYLVYLRHKTRCPMRVELCPEALRLLRKYGKENPDSPYLLPILDADTSGGWGLYKDYQDALRLFNRDLARAMEFLLPGVRVSSYTARHTWATLAYHMGLPLGVISQSLGHASIRVTETYLKPFENERLDKANKQLIATVKKGKWKKFANNNIL</sequence>
<comment type="caution">
    <text evidence="5">The sequence shown here is derived from an EMBL/GenBank/DDBJ whole genome shotgun (WGS) entry which is preliminary data.</text>
</comment>
<dbReference type="InterPro" id="IPR010998">
    <property type="entry name" value="Integrase_recombinase_N"/>
</dbReference>
<dbReference type="InterPro" id="IPR025269">
    <property type="entry name" value="SAM-like_dom"/>
</dbReference>
<dbReference type="Gene3D" id="1.10.150.130">
    <property type="match status" value="1"/>
</dbReference>
<gene>
    <name evidence="5" type="ORF">DWX27_03865</name>
</gene>
<dbReference type="InterPro" id="IPR011010">
    <property type="entry name" value="DNA_brk_join_enz"/>
</dbReference>
<name>A0A3E4KZ47_9BACE</name>
<dbReference type="Gene3D" id="1.10.443.10">
    <property type="entry name" value="Intergrase catalytic core"/>
    <property type="match status" value="1"/>
</dbReference>
<protein>
    <submittedName>
        <fullName evidence="5">Recombinase</fullName>
    </submittedName>
</protein>
<accession>A0A3E4KZ47</accession>
<comment type="similarity">
    <text evidence="1">Belongs to the 'phage' integrase family.</text>
</comment>
<keyword evidence="2" id="KW-0238">DNA-binding</keyword>
<dbReference type="InterPro" id="IPR050090">
    <property type="entry name" value="Tyrosine_recombinase_XerCD"/>
</dbReference>
<evidence type="ECO:0000256" key="3">
    <source>
        <dbReference type="ARBA" id="ARBA00023172"/>
    </source>
</evidence>
<dbReference type="Proteomes" id="UP000284772">
    <property type="component" value="Unassembled WGS sequence"/>
</dbReference>
<organism evidence="5 6">
    <name type="scientific">Bacteroides intestinalis</name>
    <dbReference type="NCBI Taxonomy" id="329854"/>
    <lineage>
        <taxon>Bacteria</taxon>
        <taxon>Pseudomonadati</taxon>
        <taxon>Bacteroidota</taxon>
        <taxon>Bacteroidia</taxon>
        <taxon>Bacteroidales</taxon>
        <taxon>Bacteroidaceae</taxon>
        <taxon>Bacteroides</taxon>
    </lineage>
</organism>
<dbReference type="PROSITE" id="PS51898">
    <property type="entry name" value="TYR_RECOMBINASE"/>
    <property type="match status" value="1"/>
</dbReference>
<dbReference type="InterPro" id="IPR002104">
    <property type="entry name" value="Integrase_catalytic"/>
</dbReference>
<evidence type="ECO:0000256" key="1">
    <source>
        <dbReference type="ARBA" id="ARBA00008857"/>
    </source>
</evidence>
<dbReference type="GO" id="GO:0006310">
    <property type="term" value="P:DNA recombination"/>
    <property type="evidence" value="ECO:0007669"/>
    <property type="project" value="UniProtKB-KW"/>
</dbReference>
<dbReference type="GO" id="GO:0003677">
    <property type="term" value="F:DNA binding"/>
    <property type="evidence" value="ECO:0007669"/>
    <property type="project" value="UniProtKB-KW"/>
</dbReference>
<evidence type="ECO:0000256" key="2">
    <source>
        <dbReference type="ARBA" id="ARBA00023125"/>
    </source>
</evidence>
<proteinExistence type="inferred from homology"/>
<evidence type="ECO:0000313" key="5">
    <source>
        <dbReference type="EMBL" id="RGT57306.1"/>
    </source>
</evidence>
<evidence type="ECO:0000259" key="4">
    <source>
        <dbReference type="PROSITE" id="PS51898"/>
    </source>
</evidence>
<feature type="domain" description="Tyr recombinase" evidence="4">
    <location>
        <begin position="145"/>
        <end position="323"/>
    </location>
</feature>
<dbReference type="EMBL" id="QRWT01000002">
    <property type="protein sequence ID" value="RGT57306.1"/>
    <property type="molecule type" value="Genomic_DNA"/>
</dbReference>
<dbReference type="InterPro" id="IPR013762">
    <property type="entry name" value="Integrase-like_cat_sf"/>
</dbReference>
<dbReference type="GO" id="GO:0015074">
    <property type="term" value="P:DNA integration"/>
    <property type="evidence" value="ECO:0007669"/>
    <property type="project" value="InterPro"/>
</dbReference>
<dbReference type="Pfam" id="PF13102">
    <property type="entry name" value="Phage_int_SAM_5"/>
    <property type="match status" value="1"/>
</dbReference>
<dbReference type="PANTHER" id="PTHR30349:SF64">
    <property type="entry name" value="PROPHAGE INTEGRASE INTD-RELATED"/>
    <property type="match status" value="1"/>
</dbReference>
<dbReference type="Pfam" id="PF00589">
    <property type="entry name" value="Phage_integrase"/>
    <property type="match status" value="1"/>
</dbReference>
<evidence type="ECO:0000313" key="6">
    <source>
        <dbReference type="Proteomes" id="UP000284772"/>
    </source>
</evidence>
<dbReference type="PANTHER" id="PTHR30349">
    <property type="entry name" value="PHAGE INTEGRASE-RELATED"/>
    <property type="match status" value="1"/>
</dbReference>
<dbReference type="SUPFAM" id="SSF56349">
    <property type="entry name" value="DNA breaking-rejoining enzymes"/>
    <property type="match status" value="1"/>
</dbReference>